<dbReference type="Pfam" id="PF03081">
    <property type="entry name" value="Exo70_C"/>
    <property type="match status" value="1"/>
</dbReference>
<feature type="compositionally biased region" description="Low complexity" evidence="4">
    <location>
        <begin position="82"/>
        <end position="96"/>
    </location>
</feature>
<evidence type="ECO:0000313" key="6">
    <source>
        <dbReference type="EMBL" id="CAK9225364.1"/>
    </source>
</evidence>
<evidence type="ECO:0000313" key="7">
    <source>
        <dbReference type="Proteomes" id="UP001497512"/>
    </source>
</evidence>
<evidence type="ECO:0000256" key="1">
    <source>
        <dbReference type="ARBA" id="ARBA00006756"/>
    </source>
</evidence>
<keyword evidence="3" id="KW-0268">Exocytosis</keyword>
<comment type="similarity">
    <text evidence="1 3">Belongs to the EXO70 family.</text>
</comment>
<dbReference type="InterPro" id="IPR004140">
    <property type="entry name" value="Exo70"/>
</dbReference>
<protein>
    <recommendedName>
        <fullName evidence="3">Exocyst subunit Exo70 family protein</fullName>
    </recommendedName>
</protein>
<dbReference type="Proteomes" id="UP001497512">
    <property type="component" value="Chromosome 5"/>
</dbReference>
<dbReference type="SUPFAM" id="SSF74788">
    <property type="entry name" value="Cullin repeat-like"/>
    <property type="match status" value="1"/>
</dbReference>
<organism evidence="6 7">
    <name type="scientific">Sphagnum troendelagicum</name>
    <dbReference type="NCBI Taxonomy" id="128251"/>
    <lineage>
        <taxon>Eukaryota</taxon>
        <taxon>Viridiplantae</taxon>
        <taxon>Streptophyta</taxon>
        <taxon>Embryophyta</taxon>
        <taxon>Bryophyta</taxon>
        <taxon>Sphagnophytina</taxon>
        <taxon>Sphagnopsida</taxon>
        <taxon>Sphagnales</taxon>
        <taxon>Sphagnaceae</taxon>
        <taxon>Sphagnum</taxon>
    </lineage>
</organism>
<evidence type="ECO:0000256" key="2">
    <source>
        <dbReference type="ARBA" id="ARBA00022448"/>
    </source>
</evidence>
<evidence type="ECO:0000256" key="3">
    <source>
        <dbReference type="RuleBase" id="RU365026"/>
    </source>
</evidence>
<keyword evidence="2 3" id="KW-0813">Transport</keyword>
<name>A0ABP0UM87_9BRYO</name>
<proteinExistence type="inferred from homology"/>
<dbReference type="Pfam" id="PF20669">
    <property type="entry name" value="Exo70_N"/>
    <property type="match status" value="1"/>
</dbReference>
<reference evidence="6" key="1">
    <citation type="submission" date="2024-02" db="EMBL/GenBank/DDBJ databases">
        <authorList>
            <consortium name="ELIXIR-Norway"/>
            <consortium name="Elixir Norway"/>
        </authorList>
    </citation>
    <scope>NUCLEOTIDE SEQUENCE</scope>
</reference>
<evidence type="ECO:0000259" key="5">
    <source>
        <dbReference type="Pfam" id="PF03081"/>
    </source>
</evidence>
<dbReference type="PANTHER" id="PTHR12542">
    <property type="entry name" value="EXOCYST COMPLEX PROTEIN EXO70"/>
    <property type="match status" value="1"/>
</dbReference>
<dbReference type="InterPro" id="IPR046364">
    <property type="entry name" value="Exo70_C"/>
</dbReference>
<dbReference type="EMBL" id="OZ019897">
    <property type="protein sequence ID" value="CAK9225364.1"/>
    <property type="molecule type" value="Genomic_DNA"/>
</dbReference>
<dbReference type="PANTHER" id="PTHR12542:SF96">
    <property type="entry name" value="EXOCYST COMPLEX COMPONENT EXO70B1"/>
    <property type="match status" value="1"/>
</dbReference>
<dbReference type="InterPro" id="IPR016159">
    <property type="entry name" value="Cullin_repeat-like_dom_sf"/>
</dbReference>
<sequence length="715" mass="80020">MAAPDGEERVLMTAQHIVRSLGTTDTMTDDMLQILSKFDHRFSSMNDMNKKQESTSSQDSDYYEAAAAAAESQQLQNHSRRPSSSNVSRNNTTTGSAKLRESRLDAAEDVVVRWDMGYSEQAKQQMIFECPEEEAAAYLEAVDEVQYMLDSLFLQNREPETQARAQNLLQLAMERLQEEFRHLLLENSRSVDPDWLFDSLAAAEAAGSSSFQHSLDDHDDAIAAEESSGDDNADEDVAPVATPAALVQQTTTTVVDLVHPDVVLDLGNIAQRMIAAKYQNECCQLYVNSRKTVLEESLYGLGVEKLSIDEVQKMPWETLEDKIKKWIQAMKVGVKVLFASEKLLCDQVFPTPIAETCFSDISKGAMMQLLSFGEAIAISRRSPEKLFKVLDMYETLRDLVREIKSIFCGMSGASVKSEASGILMRLGEAARGTFAEFENAIQRDGLRTPVPGGGVHPLTRYVMNYIVLLCEYKDTLEQLFGEKKKDGSNLLDSGNGETDLLGDDGRHEGEKMSRLAVQINWLTHVLLNNLDGKSKIYKDPALTYLFLMNNVHYIVQKVKSSCVIVLIGDDWVKKQTGIVRQFATSYQRAAWIKVLSFLKDEGIHSSGSFSSGVSRVVLKDRFKNFNAAFEDAHKAQSTWVVFDPQLRDELRISIADKLLPAYRAFVGRYGNFLETGRHPDKYIKFSAEDLESAIGDFFEGSSGSLNLRRRSFTAQ</sequence>
<keyword evidence="7" id="KW-1185">Reference proteome</keyword>
<accession>A0ABP0UM87</accession>
<dbReference type="Gene3D" id="1.20.1280.170">
    <property type="entry name" value="Exocyst complex component Exo70"/>
    <property type="match status" value="1"/>
</dbReference>
<feature type="region of interest" description="Disordered" evidence="4">
    <location>
        <begin position="46"/>
        <end position="101"/>
    </location>
</feature>
<feature type="compositionally biased region" description="Low complexity" evidence="4">
    <location>
        <begin position="56"/>
        <end position="73"/>
    </location>
</feature>
<gene>
    <name evidence="6" type="ORF">CSSPTR1EN2_LOCUS17478</name>
</gene>
<evidence type="ECO:0000256" key="4">
    <source>
        <dbReference type="SAM" id="MobiDB-lite"/>
    </source>
</evidence>
<comment type="function">
    <text evidence="3">Component of the exocyst complex.</text>
</comment>
<feature type="domain" description="Exocyst complex subunit Exo70 C-terminal" evidence="5">
    <location>
        <begin position="324"/>
        <end position="695"/>
    </location>
</feature>
<keyword evidence="3" id="KW-0653">Protein transport</keyword>